<evidence type="ECO:0000256" key="4">
    <source>
        <dbReference type="ARBA" id="ARBA00022729"/>
    </source>
</evidence>
<accession>A0A495W3N0</accession>
<dbReference type="Pfam" id="PF01497">
    <property type="entry name" value="Peripla_BP_2"/>
    <property type="match status" value="1"/>
</dbReference>
<gene>
    <name evidence="7" type="ORF">C8E97_3038</name>
</gene>
<dbReference type="EMBL" id="RBXO01000001">
    <property type="protein sequence ID" value="RKT54418.1"/>
    <property type="molecule type" value="Genomic_DNA"/>
</dbReference>
<dbReference type="InterPro" id="IPR051313">
    <property type="entry name" value="Bact_iron-sidero_bind"/>
</dbReference>
<comment type="caution">
    <text evidence="7">The sequence shown here is derived from an EMBL/GenBank/DDBJ whole genome shotgun (WGS) entry which is preliminary data.</text>
</comment>
<sequence>MAAPNHRATGRGLTAALAALALLVLSACGSGSDAAPAAPASSGPVTVTHAQGTATFQATPAKVVVFDIGALVTLDDLGVPVVGVPKLEGLPERLAKYAGERYTKVGTLFEPDYEKVNELAPDLIIVGGRSAPAYAELSKIATTIDLTVDNAKFLTSLRERVEAVGAVFGKQDEVRRRLDALSARITEIAGRTPAGGKRGLIVLTTGGKISAYGPGSRFGLIHDALGVQPAAEGLGTDIHGNAVSAEFIAQTNPDVLYVVDRDSAIGDNGQAARRVLDNALVNGTNAARNNRVVYLEPFAWYVAPTGLSSVESMVAAIGDSLS</sequence>
<feature type="domain" description="Fe/B12 periplasmic-binding" evidence="6">
    <location>
        <begin position="62"/>
        <end position="322"/>
    </location>
</feature>
<dbReference type="PROSITE" id="PS51257">
    <property type="entry name" value="PROKAR_LIPOPROTEIN"/>
    <property type="match status" value="1"/>
</dbReference>
<dbReference type="CDD" id="cd01140">
    <property type="entry name" value="FatB"/>
    <property type="match status" value="1"/>
</dbReference>
<dbReference type="InterPro" id="IPR033870">
    <property type="entry name" value="FatB"/>
</dbReference>
<keyword evidence="3" id="KW-0813">Transport</keyword>
<evidence type="ECO:0000256" key="5">
    <source>
        <dbReference type="SAM" id="SignalP"/>
    </source>
</evidence>
<protein>
    <submittedName>
        <fullName evidence="7">Iron complex transport system substrate-binding protein</fullName>
    </submittedName>
</protein>
<organism evidence="7 8">
    <name type="scientific">Saccharothrix australiensis</name>
    <dbReference type="NCBI Taxonomy" id="2072"/>
    <lineage>
        <taxon>Bacteria</taxon>
        <taxon>Bacillati</taxon>
        <taxon>Actinomycetota</taxon>
        <taxon>Actinomycetes</taxon>
        <taxon>Pseudonocardiales</taxon>
        <taxon>Pseudonocardiaceae</taxon>
        <taxon>Saccharothrix</taxon>
    </lineage>
</organism>
<keyword evidence="8" id="KW-1185">Reference proteome</keyword>
<dbReference type="GO" id="GO:0030288">
    <property type="term" value="C:outer membrane-bounded periplasmic space"/>
    <property type="evidence" value="ECO:0007669"/>
    <property type="project" value="TreeGrafter"/>
</dbReference>
<dbReference type="AlphaFoldDB" id="A0A495W3N0"/>
<keyword evidence="4 5" id="KW-0732">Signal</keyword>
<feature type="chain" id="PRO_5019817189" evidence="5">
    <location>
        <begin position="35"/>
        <end position="322"/>
    </location>
</feature>
<evidence type="ECO:0000256" key="1">
    <source>
        <dbReference type="ARBA" id="ARBA00004196"/>
    </source>
</evidence>
<name>A0A495W3N0_9PSEU</name>
<reference evidence="7 8" key="1">
    <citation type="submission" date="2018-10" db="EMBL/GenBank/DDBJ databases">
        <title>Sequencing the genomes of 1000 actinobacteria strains.</title>
        <authorList>
            <person name="Klenk H.-P."/>
        </authorList>
    </citation>
    <scope>NUCLEOTIDE SEQUENCE [LARGE SCALE GENOMIC DNA]</scope>
    <source>
        <strain evidence="7 8">DSM 43800</strain>
    </source>
</reference>
<comment type="similarity">
    <text evidence="2">Belongs to the bacterial solute-binding protein 8 family.</text>
</comment>
<dbReference type="Gene3D" id="3.40.50.1980">
    <property type="entry name" value="Nitrogenase molybdenum iron protein domain"/>
    <property type="match status" value="2"/>
</dbReference>
<dbReference type="SUPFAM" id="SSF53807">
    <property type="entry name" value="Helical backbone' metal receptor"/>
    <property type="match status" value="1"/>
</dbReference>
<dbReference type="PANTHER" id="PTHR30532:SF28">
    <property type="entry name" value="PETROBACTIN-BINDING PROTEIN YCLQ"/>
    <property type="match status" value="1"/>
</dbReference>
<dbReference type="GO" id="GO:1901678">
    <property type="term" value="P:iron coordination entity transport"/>
    <property type="evidence" value="ECO:0007669"/>
    <property type="project" value="UniProtKB-ARBA"/>
</dbReference>
<evidence type="ECO:0000256" key="2">
    <source>
        <dbReference type="ARBA" id="ARBA00008814"/>
    </source>
</evidence>
<dbReference type="RefSeq" id="WP_246018902.1">
    <property type="nucleotide sequence ID" value="NZ_RBXO01000001.1"/>
</dbReference>
<evidence type="ECO:0000313" key="7">
    <source>
        <dbReference type="EMBL" id="RKT54418.1"/>
    </source>
</evidence>
<feature type="signal peptide" evidence="5">
    <location>
        <begin position="1"/>
        <end position="34"/>
    </location>
</feature>
<evidence type="ECO:0000313" key="8">
    <source>
        <dbReference type="Proteomes" id="UP000282084"/>
    </source>
</evidence>
<proteinExistence type="inferred from homology"/>
<comment type="subcellular location">
    <subcellularLocation>
        <location evidence="1">Cell envelope</location>
    </subcellularLocation>
</comment>
<evidence type="ECO:0000256" key="3">
    <source>
        <dbReference type="ARBA" id="ARBA00022448"/>
    </source>
</evidence>
<dbReference type="PROSITE" id="PS50983">
    <property type="entry name" value="FE_B12_PBP"/>
    <property type="match status" value="1"/>
</dbReference>
<dbReference type="InterPro" id="IPR002491">
    <property type="entry name" value="ABC_transptr_periplasmic_BD"/>
</dbReference>
<dbReference type="Proteomes" id="UP000282084">
    <property type="component" value="Unassembled WGS sequence"/>
</dbReference>
<evidence type="ECO:0000259" key="6">
    <source>
        <dbReference type="PROSITE" id="PS50983"/>
    </source>
</evidence>
<dbReference type="PANTHER" id="PTHR30532">
    <property type="entry name" value="IRON III DICITRATE-BINDING PERIPLASMIC PROTEIN"/>
    <property type="match status" value="1"/>
</dbReference>